<evidence type="ECO:0000313" key="1">
    <source>
        <dbReference type="EMBL" id="AOU97982.1"/>
    </source>
</evidence>
<gene>
    <name evidence="1" type="ORF">BI364_08400</name>
</gene>
<organism evidence="1 2">
    <name type="scientific">Acidihalobacter yilgarnensis</name>
    <dbReference type="NCBI Taxonomy" id="2819280"/>
    <lineage>
        <taxon>Bacteria</taxon>
        <taxon>Pseudomonadati</taxon>
        <taxon>Pseudomonadota</taxon>
        <taxon>Gammaproteobacteria</taxon>
        <taxon>Chromatiales</taxon>
        <taxon>Ectothiorhodospiraceae</taxon>
        <taxon>Acidihalobacter</taxon>
    </lineage>
</organism>
<reference evidence="2" key="1">
    <citation type="submission" date="2016-09" db="EMBL/GenBank/DDBJ databases">
        <title>Acidihalobacter prosperus F5.</title>
        <authorList>
            <person name="Khaleque H.N."/>
            <person name="Ramsay J.P."/>
            <person name="Kaksonen A.H."/>
            <person name="Boxall N.J."/>
            <person name="Watkin E.L.J."/>
        </authorList>
    </citation>
    <scope>NUCLEOTIDE SEQUENCE [LARGE SCALE GENOMIC DNA]</scope>
    <source>
        <strain evidence="2">F5</strain>
    </source>
</reference>
<name>A0A1D8IND9_9GAMM</name>
<keyword evidence="2" id="KW-1185">Reference proteome</keyword>
<accession>A0A1D8IND9</accession>
<dbReference type="AlphaFoldDB" id="A0A1D8IND9"/>
<proteinExistence type="predicted"/>
<dbReference type="EMBL" id="CP017415">
    <property type="protein sequence ID" value="AOU97982.1"/>
    <property type="molecule type" value="Genomic_DNA"/>
</dbReference>
<evidence type="ECO:0000313" key="2">
    <source>
        <dbReference type="Proteomes" id="UP000095401"/>
    </source>
</evidence>
<dbReference type="RefSeq" id="WP_070078358.1">
    <property type="nucleotide sequence ID" value="NZ_CP017415.1"/>
</dbReference>
<dbReference type="KEGG" id="aprs:BI364_08400"/>
<sequence>MKSIVAVIDWYGPYTIEAARSASKFDYDDGLYMVMGKTKGQKLKKLQYIGIASDLHVRLNGKHHAIPKVSRESEFWLGEVASPRTPAKKMKVTDRLLDLAEWAHVYLLELPLNTKKRSSPPDREIIVYNRWWKKNYETPYKKRPHKDWPDFLEYAGPDYGSKMVWFGSRQVAHEPE</sequence>
<dbReference type="Proteomes" id="UP000095401">
    <property type="component" value="Chromosome"/>
</dbReference>
<protein>
    <submittedName>
        <fullName evidence="1">Uncharacterized protein</fullName>
    </submittedName>
</protein>